<dbReference type="InterPro" id="IPR001611">
    <property type="entry name" value="Leu-rich_rpt"/>
</dbReference>
<keyword evidence="1" id="KW-0433">Leucine-rich repeat</keyword>
<proteinExistence type="predicted"/>
<dbReference type="Pfam" id="PF00612">
    <property type="entry name" value="IQ"/>
    <property type="match status" value="2"/>
</dbReference>
<dbReference type="SUPFAM" id="SSF52058">
    <property type="entry name" value="L domain-like"/>
    <property type="match status" value="1"/>
</dbReference>
<accession>A0A4P9W8V8</accession>
<dbReference type="PANTHER" id="PTHR46652">
    <property type="entry name" value="LEUCINE-RICH REPEAT AND IQ DOMAIN-CONTAINING PROTEIN 1-RELATED"/>
    <property type="match status" value="1"/>
</dbReference>
<dbReference type="PANTHER" id="PTHR46652:SF3">
    <property type="entry name" value="LEUCINE-RICH REPEAT-CONTAINING PROTEIN 9"/>
    <property type="match status" value="1"/>
</dbReference>
<dbReference type="PROSITE" id="PS50096">
    <property type="entry name" value="IQ"/>
    <property type="match status" value="1"/>
</dbReference>
<dbReference type="OrthoDB" id="2161430at2759"/>
<evidence type="ECO:0000256" key="3">
    <source>
        <dbReference type="SAM" id="MobiDB-lite"/>
    </source>
</evidence>
<dbReference type="SMART" id="SM00015">
    <property type="entry name" value="IQ"/>
    <property type="match status" value="3"/>
</dbReference>
<dbReference type="PROSITE" id="PS51450">
    <property type="entry name" value="LRR"/>
    <property type="match status" value="2"/>
</dbReference>
<dbReference type="InterPro" id="IPR027417">
    <property type="entry name" value="P-loop_NTPase"/>
</dbReference>
<feature type="compositionally biased region" description="Polar residues" evidence="3">
    <location>
        <begin position="908"/>
        <end position="922"/>
    </location>
</feature>
<feature type="region of interest" description="Disordered" evidence="3">
    <location>
        <begin position="907"/>
        <end position="950"/>
    </location>
</feature>
<evidence type="ECO:0000256" key="1">
    <source>
        <dbReference type="ARBA" id="ARBA00022614"/>
    </source>
</evidence>
<keyword evidence="5" id="KW-1185">Reference proteome</keyword>
<keyword evidence="2" id="KW-0677">Repeat</keyword>
<dbReference type="InterPro" id="IPR050836">
    <property type="entry name" value="SDS22/Internalin_LRR"/>
</dbReference>
<feature type="region of interest" description="Disordered" evidence="3">
    <location>
        <begin position="662"/>
        <end position="701"/>
    </location>
</feature>
<dbReference type="Gene3D" id="3.80.10.10">
    <property type="entry name" value="Ribonuclease Inhibitor"/>
    <property type="match status" value="3"/>
</dbReference>
<sequence length="1185" mass="134170">MHAKKAVQIRLFRQMKNDLRDMQDKARRLAHWLSSDGKQAFERERDKSNILMTRAVQRIEKLQAIDDRIAAKIQLKQVKAENSRDQLSAMKTETRRLEDVRDSLISELERLRSEADVEEKFLDMKKEKRDEVLLKRLMAEEAIRAYEMGILLAAAKRQNPKHPVDLDELELLDVQNMGLTKIPNLKMAQNIRFVNMDNNLLTNVNGLEELAQLRNLSLSGNKYEKLNMGMFPQLRSLRVAHNFISEFDNMEKCEYLQYLDASDNPLETLEFLSPVSTIQVLLLRNTTVTDMSTIELLAQLIYLDLSDNRLHNELLDSLGECKLLQHLDISTNMFTVMPSISNLMLHSLNLQNNLISKLEITTWLPMLRVLDLSSNKISCIKPLNMCPFLKHLYMKNNFLSSMESIFAMSPCQELETLDLLHNPVTESRHFHNAVFVLFPNIKWLNQQDFKEFTPAGRVKRLQALSSPIKRVHYGRAALAHLLPVVEDSSNYTRIFIDSAKGIAAFMGPDYIPYLEYLGAPLNSLQTADERTLTSLQEYRISWLTGTIQKNLLEMEDLSAHDIVHGVIQLGEIALLAIIEEMKTQVLTASVTHVQSKWRMVLARRRQIKENGVARVIQAAWRAYCVRKAEHQMLQATKEAAATVIQAYWRAYKVWAANRVKEPEPEVEPEPEEPPPPPPVEIEGNPANSKPTHPPDEADEEMEEFLATTNEIPFDDEMTKYLGSEALIHFDSELISPDKLNYDRSRARSPQKSLSLAVSQEAFLSTEEMSEIQAPDVHDDLSNLLKSVTNSSTNVEMDLKRQLSAAGIDSTPVFEEPRPVEPIQNLLPIKEAMPPTKPTQEELDELEVLKMSEKAAHRNSDSWKILSERTKALLARKNARYAKQEQKAQTRKLMKNPMERLKAFHSLRSHQAGTAGTVASSISKVDGRASSRGSDHGSETGSGTTVDIKPSHVAEEYSWEAKKPLDPIPRSPNSISPKVHTSNGVTLLINNYMAAKLHSASQAKPSGLRTEEFGHLANPALREHQQASKALKGFQDPITQPYATDATQYDPLFHSRPDGQIYQYPAHAHNNPRIDSYLQTKPLSLTYSHGHQADHHIPHAHYNASSAVHPSFVVENHLLVHPPVPPIWTDPPPAPAYDVGIPSHLHPDTNSKGAQAENVKYLGPYLPLPEIHPLRTSDAMDARRLK</sequence>
<dbReference type="Proteomes" id="UP000269721">
    <property type="component" value="Unassembled WGS sequence"/>
</dbReference>
<dbReference type="Pfam" id="PF14580">
    <property type="entry name" value="LRR_9"/>
    <property type="match status" value="1"/>
</dbReference>
<gene>
    <name evidence="4" type="ORF">BDK51DRAFT_27400</name>
</gene>
<evidence type="ECO:0000313" key="5">
    <source>
        <dbReference type="Proteomes" id="UP000269721"/>
    </source>
</evidence>
<dbReference type="InterPro" id="IPR032675">
    <property type="entry name" value="LRR_dom_sf"/>
</dbReference>
<dbReference type="Gene3D" id="1.20.5.190">
    <property type="match status" value="1"/>
</dbReference>
<dbReference type="AlphaFoldDB" id="A0A4P9W8V8"/>
<dbReference type="EMBL" id="KZ996629">
    <property type="protein sequence ID" value="RKO88572.1"/>
    <property type="molecule type" value="Genomic_DNA"/>
</dbReference>
<dbReference type="InterPro" id="IPR000048">
    <property type="entry name" value="IQ_motif_EF-hand-BS"/>
</dbReference>
<dbReference type="CDD" id="cd23767">
    <property type="entry name" value="IQCD"/>
    <property type="match status" value="2"/>
</dbReference>
<organism evidence="4 5">
    <name type="scientific">Blyttiomyces helicus</name>
    <dbReference type="NCBI Taxonomy" id="388810"/>
    <lineage>
        <taxon>Eukaryota</taxon>
        <taxon>Fungi</taxon>
        <taxon>Fungi incertae sedis</taxon>
        <taxon>Chytridiomycota</taxon>
        <taxon>Chytridiomycota incertae sedis</taxon>
        <taxon>Chytridiomycetes</taxon>
        <taxon>Chytridiomycetes incertae sedis</taxon>
        <taxon>Blyttiomyces</taxon>
    </lineage>
</organism>
<protein>
    <submittedName>
        <fullName evidence="4">Uncharacterized protein</fullName>
    </submittedName>
</protein>
<evidence type="ECO:0000313" key="4">
    <source>
        <dbReference type="EMBL" id="RKO88572.1"/>
    </source>
</evidence>
<feature type="compositionally biased region" description="Basic and acidic residues" evidence="3">
    <location>
        <begin position="924"/>
        <end position="937"/>
    </location>
</feature>
<reference evidence="5" key="1">
    <citation type="journal article" date="2018" name="Nat. Microbiol.">
        <title>Leveraging single-cell genomics to expand the fungal tree of life.</title>
        <authorList>
            <person name="Ahrendt S.R."/>
            <person name="Quandt C.A."/>
            <person name="Ciobanu D."/>
            <person name="Clum A."/>
            <person name="Salamov A."/>
            <person name="Andreopoulos B."/>
            <person name="Cheng J.F."/>
            <person name="Woyke T."/>
            <person name="Pelin A."/>
            <person name="Henrissat B."/>
            <person name="Reynolds N.K."/>
            <person name="Benny G.L."/>
            <person name="Smith M.E."/>
            <person name="James T.Y."/>
            <person name="Grigoriev I.V."/>
        </authorList>
    </citation>
    <scope>NUCLEOTIDE SEQUENCE [LARGE SCALE GENOMIC DNA]</scope>
</reference>
<evidence type="ECO:0000256" key="2">
    <source>
        <dbReference type="ARBA" id="ARBA00022737"/>
    </source>
</evidence>
<name>A0A4P9W8V8_9FUNG</name>
<dbReference type="SUPFAM" id="SSF52540">
    <property type="entry name" value="P-loop containing nucleoside triphosphate hydrolases"/>
    <property type="match status" value="1"/>
</dbReference>